<keyword evidence="7" id="KW-0804">Transcription</keyword>
<dbReference type="Gene3D" id="3.30.160.60">
    <property type="entry name" value="Classic Zinc Finger"/>
    <property type="match status" value="2"/>
</dbReference>
<keyword evidence="12" id="KW-1185">Reference proteome</keyword>
<evidence type="ECO:0000256" key="4">
    <source>
        <dbReference type="ARBA" id="ARBA00022771"/>
    </source>
</evidence>
<keyword evidence="3" id="KW-0677">Repeat</keyword>
<keyword evidence="2" id="KW-0479">Metal-binding</keyword>
<proteinExistence type="predicted"/>
<dbReference type="GO" id="GO:0006950">
    <property type="term" value="P:response to stress"/>
    <property type="evidence" value="ECO:0007669"/>
    <property type="project" value="TreeGrafter"/>
</dbReference>
<feature type="domain" description="C2H2-type" evidence="10">
    <location>
        <begin position="94"/>
        <end position="121"/>
    </location>
</feature>
<evidence type="ECO:0000256" key="5">
    <source>
        <dbReference type="ARBA" id="ARBA00022833"/>
    </source>
</evidence>
<dbReference type="SUPFAM" id="SSF57667">
    <property type="entry name" value="beta-beta-alpha zinc fingers"/>
    <property type="match status" value="1"/>
</dbReference>
<dbReference type="PANTHER" id="PTHR26374:SF360">
    <property type="entry name" value="ZINC FINGER PROTEIN ZAT18"/>
    <property type="match status" value="1"/>
</dbReference>
<feature type="domain" description="C2H2-type" evidence="10">
    <location>
        <begin position="41"/>
        <end position="68"/>
    </location>
</feature>
<keyword evidence="8" id="KW-0539">Nucleus</keyword>
<evidence type="ECO:0000256" key="1">
    <source>
        <dbReference type="ARBA" id="ARBA00004123"/>
    </source>
</evidence>
<evidence type="ECO:0000256" key="6">
    <source>
        <dbReference type="ARBA" id="ARBA00023015"/>
    </source>
</evidence>
<organism evidence="11 12">
    <name type="scientific">Glycine soja</name>
    <name type="common">Wild soybean</name>
    <dbReference type="NCBI Taxonomy" id="3848"/>
    <lineage>
        <taxon>Eukaryota</taxon>
        <taxon>Viridiplantae</taxon>
        <taxon>Streptophyta</taxon>
        <taxon>Embryophyta</taxon>
        <taxon>Tracheophyta</taxon>
        <taxon>Spermatophyta</taxon>
        <taxon>Magnoliopsida</taxon>
        <taxon>eudicotyledons</taxon>
        <taxon>Gunneridae</taxon>
        <taxon>Pentapetalae</taxon>
        <taxon>rosids</taxon>
        <taxon>fabids</taxon>
        <taxon>Fabales</taxon>
        <taxon>Fabaceae</taxon>
        <taxon>Papilionoideae</taxon>
        <taxon>50 kb inversion clade</taxon>
        <taxon>NPAAA clade</taxon>
        <taxon>indigoferoid/millettioid clade</taxon>
        <taxon>Phaseoleae</taxon>
        <taxon>Glycine</taxon>
        <taxon>Glycine subgen. Soja</taxon>
    </lineage>
</organism>
<comment type="caution">
    <text evidence="11">The sequence shown here is derived from an EMBL/GenBank/DDBJ whole genome shotgun (WGS) entry which is preliminary data.</text>
</comment>
<dbReference type="GO" id="GO:0008270">
    <property type="term" value="F:zinc ion binding"/>
    <property type="evidence" value="ECO:0007669"/>
    <property type="project" value="UniProtKB-KW"/>
</dbReference>
<evidence type="ECO:0000256" key="3">
    <source>
        <dbReference type="ARBA" id="ARBA00022737"/>
    </source>
</evidence>
<dbReference type="GO" id="GO:0005634">
    <property type="term" value="C:nucleus"/>
    <property type="evidence" value="ECO:0007669"/>
    <property type="project" value="UniProtKB-SubCell"/>
</dbReference>
<comment type="subcellular location">
    <subcellularLocation>
        <location evidence="1">Nucleus</location>
    </subcellularLocation>
</comment>
<evidence type="ECO:0000313" key="12">
    <source>
        <dbReference type="Proteomes" id="UP000289340"/>
    </source>
</evidence>
<accession>A0A445HFJ8</accession>
<dbReference type="EMBL" id="QZWG01000013">
    <property type="protein sequence ID" value="RZB72346.1"/>
    <property type="molecule type" value="Genomic_DNA"/>
</dbReference>
<dbReference type="InterPro" id="IPR036236">
    <property type="entry name" value="Znf_C2H2_sf"/>
</dbReference>
<evidence type="ECO:0000256" key="9">
    <source>
        <dbReference type="PROSITE-ProRule" id="PRU00042"/>
    </source>
</evidence>
<sequence length="348" mass="39277">MKRQRENEVTTLESWDMQICSTSITPDTSVSSSTISPEDVFECKTCNRKFNSFQALGGHRACHNKRVKMEGEEQQLKTRAKYLGLGKHSEPKMHNCSICGQGFSLGQALGGHMRRHRASTNDVFSSINQMDRNEGSYPYLYYSTSTMNGGDYLYPRVEINSLECSTHSRSLYTLLLHSILFHKVLEGSTHLQNIPEALGNDSTQNASSSSVNGDLWRKLWKIPTAPKCLNLAWRACQNILPNRVNLKRRGVYRLEIWNLWLVSVNFCGPSGLEVETNGCFNKGKSPCDLVVPAIEVVSNDNVQIHKWKKPTVCLMKANLDASVKKNMGTWVKSLLQHLCLFLTARNLM</sequence>
<evidence type="ECO:0000256" key="8">
    <source>
        <dbReference type="ARBA" id="ARBA00023242"/>
    </source>
</evidence>
<keyword evidence="4 9" id="KW-0863">Zinc-finger</keyword>
<reference evidence="11 12" key="1">
    <citation type="submission" date="2018-09" db="EMBL/GenBank/DDBJ databases">
        <title>A high-quality reference genome of wild soybean provides a powerful tool to mine soybean genomes.</title>
        <authorList>
            <person name="Xie M."/>
            <person name="Chung C.Y.L."/>
            <person name="Li M.-W."/>
            <person name="Wong F.-L."/>
            <person name="Chan T.-F."/>
            <person name="Lam H.-M."/>
        </authorList>
    </citation>
    <scope>NUCLEOTIDE SEQUENCE [LARGE SCALE GENOMIC DNA]</scope>
    <source>
        <strain evidence="12">cv. W05</strain>
        <tissue evidence="11">Hypocotyl of etiolated seedlings</tissue>
    </source>
</reference>
<evidence type="ECO:0000256" key="2">
    <source>
        <dbReference type="ARBA" id="ARBA00022723"/>
    </source>
</evidence>
<keyword evidence="6" id="KW-0805">Transcription regulation</keyword>
<evidence type="ECO:0000313" key="11">
    <source>
        <dbReference type="EMBL" id="RZB72346.1"/>
    </source>
</evidence>
<name>A0A445HFJ8_GLYSO</name>
<dbReference type="Proteomes" id="UP000289340">
    <property type="component" value="Chromosome 13"/>
</dbReference>
<dbReference type="SMART" id="SM00355">
    <property type="entry name" value="ZnF_C2H2"/>
    <property type="match status" value="2"/>
</dbReference>
<evidence type="ECO:0000256" key="7">
    <source>
        <dbReference type="ARBA" id="ARBA00023163"/>
    </source>
</evidence>
<dbReference type="AlphaFoldDB" id="A0A445HFJ8"/>
<dbReference type="PROSITE" id="PS00028">
    <property type="entry name" value="ZINC_FINGER_C2H2_1"/>
    <property type="match status" value="2"/>
</dbReference>
<evidence type="ECO:0000259" key="10">
    <source>
        <dbReference type="PROSITE" id="PS50157"/>
    </source>
</evidence>
<dbReference type="PROSITE" id="PS50157">
    <property type="entry name" value="ZINC_FINGER_C2H2_2"/>
    <property type="match status" value="2"/>
</dbReference>
<dbReference type="InterPro" id="IPR013087">
    <property type="entry name" value="Znf_C2H2_type"/>
</dbReference>
<protein>
    <submittedName>
        <fullName evidence="11">Zinc finger protein ZAT11</fullName>
    </submittedName>
</protein>
<gene>
    <name evidence="11" type="ORF">D0Y65_036583</name>
</gene>
<dbReference type="GO" id="GO:0010200">
    <property type="term" value="P:response to chitin"/>
    <property type="evidence" value="ECO:0007669"/>
    <property type="project" value="TreeGrafter"/>
</dbReference>
<dbReference type="Pfam" id="PF13912">
    <property type="entry name" value="zf-C2H2_6"/>
    <property type="match status" value="2"/>
</dbReference>
<dbReference type="PANTHER" id="PTHR26374">
    <property type="entry name" value="ZINC FINGER PROTEIN ZAT5"/>
    <property type="match status" value="1"/>
</dbReference>
<keyword evidence="5" id="KW-0862">Zinc</keyword>